<dbReference type="InterPro" id="IPR036380">
    <property type="entry name" value="Isochorismatase-like_sf"/>
</dbReference>
<organism evidence="3">
    <name type="scientific">freshwater metagenome</name>
    <dbReference type="NCBI Taxonomy" id="449393"/>
    <lineage>
        <taxon>unclassified sequences</taxon>
        <taxon>metagenomes</taxon>
        <taxon>ecological metagenomes</taxon>
    </lineage>
</organism>
<dbReference type="SUPFAM" id="SSF52499">
    <property type="entry name" value="Isochorismatase-like hydrolases"/>
    <property type="match status" value="1"/>
</dbReference>
<dbReference type="Pfam" id="PF00857">
    <property type="entry name" value="Isochorismatase"/>
    <property type="match status" value="1"/>
</dbReference>
<dbReference type="AlphaFoldDB" id="A0A6J7GK32"/>
<dbReference type="Gene3D" id="3.40.50.850">
    <property type="entry name" value="Isochorismatase-like"/>
    <property type="match status" value="1"/>
</dbReference>
<dbReference type="PANTHER" id="PTHR43540:SF1">
    <property type="entry name" value="ISOCHORISMATASE HYDROLASE"/>
    <property type="match status" value="1"/>
</dbReference>
<dbReference type="InterPro" id="IPR050272">
    <property type="entry name" value="Isochorismatase-like_hydrls"/>
</dbReference>
<feature type="domain" description="Isochorismatase-like" evidence="2">
    <location>
        <begin position="14"/>
        <end position="154"/>
    </location>
</feature>
<evidence type="ECO:0000313" key="3">
    <source>
        <dbReference type="EMBL" id="CAB4904513.1"/>
    </source>
</evidence>
<reference evidence="3" key="1">
    <citation type="submission" date="2020-05" db="EMBL/GenBank/DDBJ databases">
        <authorList>
            <person name="Chiriac C."/>
            <person name="Salcher M."/>
            <person name="Ghai R."/>
            <person name="Kavagutti S V."/>
        </authorList>
    </citation>
    <scope>NUCLEOTIDE SEQUENCE</scope>
</reference>
<dbReference type="GO" id="GO:0016787">
    <property type="term" value="F:hydrolase activity"/>
    <property type="evidence" value="ECO:0007669"/>
    <property type="project" value="UniProtKB-KW"/>
</dbReference>
<gene>
    <name evidence="3" type="ORF">UFOPK3472_02640</name>
</gene>
<dbReference type="EMBL" id="CAFBLX010000208">
    <property type="protein sequence ID" value="CAB4904513.1"/>
    <property type="molecule type" value="Genomic_DNA"/>
</dbReference>
<evidence type="ECO:0000256" key="1">
    <source>
        <dbReference type="ARBA" id="ARBA00022801"/>
    </source>
</evidence>
<name>A0A6J7GK32_9ZZZZ</name>
<keyword evidence="1" id="KW-0378">Hydrolase</keyword>
<proteinExistence type="predicted"/>
<sequence length="191" mass="21253">MSMDIRVADLRRPALIVVDVQAGFENSEFWGPRDNPSCESNIVDLVEFWRSRAWPVVFVQHDSDNPESPLSPTQDGHRFKDMLDGIPDLLVHKRVNSSFYGTPDLDAWLRGEDIDQVVICGITTNHCCETTARMAGNLSYDTYFVIDATHTFDRVALDGTVVPAATLSAITATNLHGEFATVIETKDITSH</sequence>
<protein>
    <submittedName>
        <fullName evidence="3">Unannotated protein</fullName>
    </submittedName>
</protein>
<accession>A0A6J7GK32</accession>
<dbReference type="CDD" id="cd01014">
    <property type="entry name" value="nicotinamidase_related"/>
    <property type="match status" value="1"/>
</dbReference>
<evidence type="ECO:0000259" key="2">
    <source>
        <dbReference type="Pfam" id="PF00857"/>
    </source>
</evidence>
<dbReference type="InterPro" id="IPR000868">
    <property type="entry name" value="Isochorismatase-like_dom"/>
</dbReference>
<dbReference type="PANTHER" id="PTHR43540">
    <property type="entry name" value="PEROXYUREIDOACRYLATE/UREIDOACRYLATE AMIDOHYDROLASE-RELATED"/>
    <property type="match status" value="1"/>
</dbReference>